<dbReference type="AlphaFoldDB" id="A0A9W8MUL2"/>
<name>A0A9W8MUL2_9AGAR</name>
<dbReference type="Proteomes" id="UP001148786">
    <property type="component" value="Unassembled WGS sequence"/>
</dbReference>
<dbReference type="EMBL" id="JANKHO010000690">
    <property type="protein sequence ID" value="KAJ3507142.1"/>
    <property type="molecule type" value="Genomic_DNA"/>
</dbReference>
<comment type="caution">
    <text evidence="1">The sequence shown here is derived from an EMBL/GenBank/DDBJ whole genome shotgun (WGS) entry which is preliminary data.</text>
</comment>
<reference evidence="1" key="1">
    <citation type="submission" date="2022-07" db="EMBL/GenBank/DDBJ databases">
        <title>Genome Sequence of Agrocybe chaxingu.</title>
        <authorList>
            <person name="Buettner E."/>
        </authorList>
    </citation>
    <scope>NUCLEOTIDE SEQUENCE</scope>
    <source>
        <strain evidence="1">MP-N11</strain>
    </source>
</reference>
<dbReference type="OrthoDB" id="2745898at2759"/>
<proteinExistence type="predicted"/>
<gene>
    <name evidence="1" type="ORF">NLJ89_g6473</name>
</gene>
<organism evidence="1 2">
    <name type="scientific">Agrocybe chaxingu</name>
    <dbReference type="NCBI Taxonomy" id="84603"/>
    <lineage>
        <taxon>Eukaryota</taxon>
        <taxon>Fungi</taxon>
        <taxon>Dikarya</taxon>
        <taxon>Basidiomycota</taxon>
        <taxon>Agaricomycotina</taxon>
        <taxon>Agaricomycetes</taxon>
        <taxon>Agaricomycetidae</taxon>
        <taxon>Agaricales</taxon>
        <taxon>Agaricineae</taxon>
        <taxon>Strophariaceae</taxon>
        <taxon>Agrocybe</taxon>
    </lineage>
</organism>
<evidence type="ECO:0000313" key="2">
    <source>
        <dbReference type="Proteomes" id="UP001148786"/>
    </source>
</evidence>
<accession>A0A9W8MUL2</accession>
<keyword evidence="2" id="KW-1185">Reference proteome</keyword>
<evidence type="ECO:0000313" key="1">
    <source>
        <dbReference type="EMBL" id="KAJ3507142.1"/>
    </source>
</evidence>
<sequence>MTALPQEVVDDIINGIAQEERALDLLLACSLVCRAFLPRSQKHIFHKLVIRSDEDNEKDSPGNKRRTQRIKLLLTILEERPQIAELVQHVHIQCALEMGSVLWLAKDKGLHNLMGTLRKTENPFRTFETTNMQLLTSEGELVFSRFWVPFIAPHVNTLIIDAALLLPSAFIQSCRKLTDLFLIAVFLGPSAHIRLPYESLAMQPILLDRLDSCMSSNAVPESLGWDKQNEQHKQHAIISVESLRHYRIYTAIGRGELGDQISVFQCSGKTLKTLVLDKIDPSVSDEAIKKISLYDAPNLESLALGFDYEVQTCVLFDDDEAQQVERREASIRHASTVLASSASSHLIQSLTLNATFLVRRDGRGLFPWSGQVPGLPFIMLEAALLKFRSAAAKNCKIRINIYCREIGGDIILTLCKRAGVFFTYSVLG</sequence>
<protein>
    <submittedName>
        <fullName evidence="1">Uncharacterized protein</fullName>
    </submittedName>
</protein>